<sequence length="195" mass="22277">MKNPFSTKRLSINPIRDIPEDQAIVDSILGGPHTYALSNLALLRPGPINDWKTHFDENYTLAFIIRVSPPPARYTESGIPIGVISLSKIRPVGHEQHRASSININILEEHRGHGYSSEAIEWLLHWGFGDELHRIGFECFSYNVGIVKMVEQLGFVLEGRKRDAVWNQGAWHDWLIYSLLEPEWKLKRREAGDVS</sequence>
<dbReference type="InterPro" id="IPR051908">
    <property type="entry name" value="Ribosomal_N-acetyltransferase"/>
</dbReference>
<feature type="domain" description="N-acetyltransferase" evidence="1">
    <location>
        <begin position="38"/>
        <end position="180"/>
    </location>
</feature>
<protein>
    <recommendedName>
        <fullName evidence="1">N-acetyltransferase domain-containing protein</fullName>
    </recommendedName>
</protein>
<dbReference type="Proteomes" id="UP000572817">
    <property type="component" value="Unassembled WGS sequence"/>
</dbReference>
<reference evidence="2" key="1">
    <citation type="submission" date="2020-04" db="EMBL/GenBank/DDBJ databases">
        <title>Genome Assembly and Annotation of Botryosphaeria dothidea sdau 11-99, a Latent Pathogen of Apple Fruit Ring Rot in China.</title>
        <authorList>
            <person name="Yu C."/>
            <person name="Diao Y."/>
            <person name="Lu Q."/>
            <person name="Zhao J."/>
            <person name="Cui S."/>
            <person name="Peng C."/>
            <person name="He B."/>
            <person name="Liu H."/>
        </authorList>
    </citation>
    <scope>NUCLEOTIDE SEQUENCE [LARGE SCALE GENOMIC DNA]</scope>
    <source>
        <strain evidence="2">Sdau11-99</strain>
    </source>
</reference>
<comment type="caution">
    <text evidence="2">The sequence shown here is derived from an EMBL/GenBank/DDBJ whole genome shotgun (WGS) entry which is preliminary data.</text>
</comment>
<keyword evidence="3" id="KW-1185">Reference proteome</keyword>
<dbReference type="AlphaFoldDB" id="A0A8H4INW0"/>
<dbReference type="InterPro" id="IPR000182">
    <property type="entry name" value="GNAT_dom"/>
</dbReference>
<dbReference type="GO" id="GO:0008999">
    <property type="term" value="F:protein-N-terminal-alanine acetyltransferase activity"/>
    <property type="evidence" value="ECO:0007669"/>
    <property type="project" value="TreeGrafter"/>
</dbReference>
<dbReference type="OrthoDB" id="64477at2759"/>
<proteinExistence type="predicted"/>
<name>A0A8H4INW0_9PEZI</name>
<dbReference type="GO" id="GO:1990189">
    <property type="term" value="F:protein N-terminal-serine acetyltransferase activity"/>
    <property type="evidence" value="ECO:0007669"/>
    <property type="project" value="TreeGrafter"/>
</dbReference>
<evidence type="ECO:0000313" key="2">
    <source>
        <dbReference type="EMBL" id="KAF4304607.1"/>
    </source>
</evidence>
<dbReference type="GO" id="GO:0005737">
    <property type="term" value="C:cytoplasm"/>
    <property type="evidence" value="ECO:0007669"/>
    <property type="project" value="TreeGrafter"/>
</dbReference>
<accession>A0A8H4INW0</accession>
<evidence type="ECO:0000259" key="1">
    <source>
        <dbReference type="PROSITE" id="PS51186"/>
    </source>
</evidence>
<gene>
    <name evidence="2" type="ORF">GTA08_BOTSDO07719</name>
</gene>
<dbReference type="PROSITE" id="PS51186">
    <property type="entry name" value="GNAT"/>
    <property type="match status" value="1"/>
</dbReference>
<dbReference type="CDD" id="cd04301">
    <property type="entry name" value="NAT_SF"/>
    <property type="match status" value="1"/>
</dbReference>
<dbReference type="Gene3D" id="3.40.630.30">
    <property type="match status" value="1"/>
</dbReference>
<dbReference type="EMBL" id="WWBZ02000051">
    <property type="protein sequence ID" value="KAF4304607.1"/>
    <property type="molecule type" value="Genomic_DNA"/>
</dbReference>
<evidence type="ECO:0000313" key="3">
    <source>
        <dbReference type="Proteomes" id="UP000572817"/>
    </source>
</evidence>
<dbReference type="PANTHER" id="PTHR43441:SF11">
    <property type="entry name" value="RIBOSOMAL-PROTEIN-SERINE ACETYLTRANSFERASE"/>
    <property type="match status" value="1"/>
</dbReference>
<dbReference type="SUPFAM" id="SSF55729">
    <property type="entry name" value="Acyl-CoA N-acyltransferases (Nat)"/>
    <property type="match status" value="1"/>
</dbReference>
<dbReference type="PANTHER" id="PTHR43441">
    <property type="entry name" value="RIBOSOMAL-PROTEIN-SERINE ACETYLTRANSFERASE"/>
    <property type="match status" value="1"/>
</dbReference>
<dbReference type="InterPro" id="IPR016181">
    <property type="entry name" value="Acyl_CoA_acyltransferase"/>
</dbReference>
<organism evidence="2 3">
    <name type="scientific">Botryosphaeria dothidea</name>
    <dbReference type="NCBI Taxonomy" id="55169"/>
    <lineage>
        <taxon>Eukaryota</taxon>
        <taxon>Fungi</taxon>
        <taxon>Dikarya</taxon>
        <taxon>Ascomycota</taxon>
        <taxon>Pezizomycotina</taxon>
        <taxon>Dothideomycetes</taxon>
        <taxon>Dothideomycetes incertae sedis</taxon>
        <taxon>Botryosphaeriales</taxon>
        <taxon>Botryosphaeriaceae</taxon>
        <taxon>Botryosphaeria</taxon>
    </lineage>
</organism>
<dbReference type="Pfam" id="PF13302">
    <property type="entry name" value="Acetyltransf_3"/>
    <property type="match status" value="1"/>
</dbReference>